<feature type="region of interest" description="Disordered" evidence="1">
    <location>
        <begin position="38"/>
        <end position="86"/>
    </location>
</feature>
<organism evidence="2 3">
    <name type="scientific">Desulfovibrio ferrophilus</name>
    <dbReference type="NCBI Taxonomy" id="241368"/>
    <lineage>
        <taxon>Bacteria</taxon>
        <taxon>Pseudomonadati</taxon>
        <taxon>Thermodesulfobacteriota</taxon>
        <taxon>Desulfovibrionia</taxon>
        <taxon>Desulfovibrionales</taxon>
        <taxon>Desulfovibrionaceae</taxon>
        <taxon>Desulfovibrio</taxon>
    </lineage>
</organism>
<keyword evidence="3" id="KW-1185">Reference proteome</keyword>
<dbReference type="KEGG" id="dfl:DFE_0089"/>
<evidence type="ECO:0000256" key="1">
    <source>
        <dbReference type="SAM" id="MobiDB-lite"/>
    </source>
</evidence>
<evidence type="ECO:0000313" key="2">
    <source>
        <dbReference type="EMBL" id="BBD06815.1"/>
    </source>
</evidence>
<accession>A0A2Z6AUB2</accession>
<gene>
    <name evidence="2" type="ORF">DFE_0089</name>
</gene>
<protein>
    <submittedName>
        <fullName evidence="2">Zinc finger family protein</fullName>
    </submittedName>
</protein>
<dbReference type="EMBL" id="AP017378">
    <property type="protein sequence ID" value="BBD06815.1"/>
    <property type="molecule type" value="Genomic_DNA"/>
</dbReference>
<dbReference type="AlphaFoldDB" id="A0A2Z6AUB2"/>
<proteinExistence type="predicted"/>
<sequence length="86" mass="9810">MPELRDTVHTKAFRAMFDRKPPYTAHTMRQSRAQEHARIRSAHEAGFPQRTEPGTPPHMKFHQHPTVSGSFQPVEADTGRVFSTEA</sequence>
<dbReference type="Proteomes" id="UP000269883">
    <property type="component" value="Chromosome"/>
</dbReference>
<evidence type="ECO:0000313" key="3">
    <source>
        <dbReference type="Proteomes" id="UP000269883"/>
    </source>
</evidence>
<dbReference type="RefSeq" id="WP_126375620.1">
    <property type="nucleotide sequence ID" value="NZ_AP017378.1"/>
</dbReference>
<name>A0A2Z6AUB2_9BACT</name>
<reference evidence="2 3" key="1">
    <citation type="journal article" date="2018" name="Sci. Adv.">
        <title>Multi-heme cytochromes provide a pathway for survival in energy-limited environments.</title>
        <authorList>
            <person name="Deng X."/>
            <person name="Dohmae N."/>
            <person name="Nealson K.H."/>
            <person name="Hashimoto K."/>
            <person name="Okamoto A."/>
        </authorList>
    </citation>
    <scope>NUCLEOTIDE SEQUENCE [LARGE SCALE GENOMIC DNA]</scope>
    <source>
        <strain evidence="2 3">IS5</strain>
    </source>
</reference>